<evidence type="ECO:0000256" key="1">
    <source>
        <dbReference type="SAM" id="MobiDB-lite"/>
    </source>
</evidence>
<sequence>MPSLANAGEVPISVLTANQFAPYSNEDREKLLAQVTSIAQFSDVAPGEWAFEALQNLVEEYGCVVGYPDRTYRGNRPLTRYEFAAGMNACLQAVERRMLESAMTTREETSATAASTEALSETFNRAFSHNSGDFFEGTDPLGQLNNELGIIPFQVPASFPENQITRDAELLEALYKDTLQQQSSLPRIRTRDLPNPFNTSLRENPNYIRPAASDGGREVIIERSP</sequence>
<gene>
    <name evidence="3" type="ORF">NIES593_21975</name>
</gene>
<dbReference type="PANTHER" id="PTHR43308">
    <property type="entry name" value="OUTER MEMBRANE PROTEIN ALPHA-RELATED"/>
    <property type="match status" value="1"/>
</dbReference>
<dbReference type="NCBIfam" id="NF033921">
    <property type="entry name" value="por_somb"/>
    <property type="match status" value="1"/>
</dbReference>
<name>A0A1U7H7U1_9CYAN</name>
<keyword evidence="4" id="KW-1185">Reference proteome</keyword>
<dbReference type="STRING" id="1921803.NIES593_21975"/>
<dbReference type="AlphaFoldDB" id="A0A1U7H7U1"/>
<organism evidence="3 4">
    <name type="scientific">Hydrococcus rivularis NIES-593</name>
    <dbReference type="NCBI Taxonomy" id="1921803"/>
    <lineage>
        <taxon>Bacteria</taxon>
        <taxon>Bacillati</taxon>
        <taxon>Cyanobacteriota</taxon>
        <taxon>Cyanophyceae</taxon>
        <taxon>Pleurocapsales</taxon>
        <taxon>Hydrococcaceae</taxon>
        <taxon>Hydrococcus</taxon>
    </lineage>
</organism>
<dbReference type="PROSITE" id="PS51272">
    <property type="entry name" value="SLH"/>
    <property type="match status" value="1"/>
</dbReference>
<feature type="domain" description="SLH" evidence="2">
    <location>
        <begin position="37"/>
        <end position="101"/>
    </location>
</feature>
<dbReference type="PANTHER" id="PTHR43308:SF1">
    <property type="entry name" value="OUTER MEMBRANE PROTEIN ALPHA"/>
    <property type="match status" value="1"/>
</dbReference>
<evidence type="ECO:0000313" key="3">
    <source>
        <dbReference type="EMBL" id="OKH18534.1"/>
    </source>
</evidence>
<accession>A0A1U7H7U1</accession>
<comment type="caution">
    <text evidence="3">The sequence shown here is derived from an EMBL/GenBank/DDBJ whole genome shotgun (WGS) entry which is preliminary data.</text>
</comment>
<dbReference type="InterPro" id="IPR051465">
    <property type="entry name" value="Cell_Envelope_Struct_Comp"/>
</dbReference>
<dbReference type="EMBL" id="MRCB01000049">
    <property type="protein sequence ID" value="OKH18534.1"/>
    <property type="molecule type" value="Genomic_DNA"/>
</dbReference>
<dbReference type="InterPro" id="IPR047684">
    <property type="entry name" value="Por_som-like"/>
</dbReference>
<dbReference type="InterPro" id="IPR001119">
    <property type="entry name" value="SLH_dom"/>
</dbReference>
<reference evidence="3 4" key="1">
    <citation type="submission" date="2016-11" db="EMBL/GenBank/DDBJ databases">
        <title>Draft Genome Sequences of Nine Cyanobacterial Strains from Diverse Habitats.</title>
        <authorList>
            <person name="Zhu T."/>
            <person name="Hou S."/>
            <person name="Lu X."/>
            <person name="Hess W.R."/>
        </authorList>
    </citation>
    <scope>NUCLEOTIDE SEQUENCE [LARGE SCALE GENOMIC DNA]</scope>
    <source>
        <strain evidence="3 4">NIES-593</strain>
    </source>
</reference>
<evidence type="ECO:0000259" key="2">
    <source>
        <dbReference type="PROSITE" id="PS51272"/>
    </source>
</evidence>
<feature type="region of interest" description="Disordered" evidence="1">
    <location>
        <begin position="189"/>
        <end position="225"/>
    </location>
</feature>
<proteinExistence type="predicted"/>
<feature type="compositionally biased region" description="Basic and acidic residues" evidence="1">
    <location>
        <begin position="215"/>
        <end position="225"/>
    </location>
</feature>
<protein>
    <recommendedName>
        <fullName evidence="2">SLH domain-containing protein</fullName>
    </recommendedName>
</protein>
<dbReference type="Pfam" id="PF00395">
    <property type="entry name" value="SLH"/>
    <property type="match status" value="1"/>
</dbReference>
<dbReference type="Proteomes" id="UP000186868">
    <property type="component" value="Unassembled WGS sequence"/>
</dbReference>
<evidence type="ECO:0000313" key="4">
    <source>
        <dbReference type="Proteomes" id="UP000186868"/>
    </source>
</evidence>